<feature type="region of interest" description="Disordered" evidence="1">
    <location>
        <begin position="70"/>
        <end position="91"/>
    </location>
</feature>
<sequence>MILTYFVQKAAYFQTEYILVLCFELIFSAIDIFRLYFEICRNRAAMLADSSGVMIGEDVLSTDSSYATSPLTISSSSPSTSISHSSTSGNQQETGILNFFRRRSWFGFGGTAEELKKKRDTDTVNEIMKCFRNNDVVGMEKFIQNETKNFESNSEALKTSDESSMWWDDEGVFPRKSELREVPFCKNTPHPKKGVSKLPPRVLKAVRFDVENTPEDRENRPFTPLFTSTPKHPDIGSDSEDELRPLRECDSNTVLPPTSVLNNTSSILLANTSVMMSLNKCRQETMDALCRAFDKNSYKICYDDTDEEEVEECKEGEEAPTSPRVTFVVEKEDSEPSNKTVGTRDQSFDTMDTSTDSSIILNLDCIDNYIQRLDDEIAAAHRFAREKDMERAKGALLQARNLQERFGQMNEAINDMCSKLPEILDHIEDHKSQQNISSVFEDSQWREHLGSEAGSFDLSVL</sequence>
<organism evidence="3">
    <name type="scientific">Caenorhabditis remanei</name>
    <name type="common">Caenorhabditis vulgaris</name>
    <dbReference type="NCBI Taxonomy" id="31234"/>
    <lineage>
        <taxon>Eukaryota</taxon>
        <taxon>Metazoa</taxon>
        <taxon>Ecdysozoa</taxon>
        <taxon>Nematoda</taxon>
        <taxon>Chromadorea</taxon>
        <taxon>Rhabditida</taxon>
        <taxon>Rhabditina</taxon>
        <taxon>Rhabditomorpha</taxon>
        <taxon>Rhabditoidea</taxon>
        <taxon>Rhabditidae</taxon>
        <taxon>Peloderinae</taxon>
        <taxon>Caenorhabditis</taxon>
    </lineage>
</organism>
<evidence type="ECO:0000256" key="1">
    <source>
        <dbReference type="SAM" id="MobiDB-lite"/>
    </source>
</evidence>
<dbReference type="EMBL" id="DS268474">
    <property type="protein sequence ID" value="EFP08457.1"/>
    <property type="molecule type" value="Genomic_DNA"/>
</dbReference>
<feature type="compositionally biased region" description="Low complexity" evidence="1">
    <location>
        <begin position="70"/>
        <end position="88"/>
    </location>
</feature>
<proteinExistence type="predicted"/>
<dbReference type="RefSeq" id="XP_003100692.2">
    <property type="nucleotide sequence ID" value="XM_003100644.2"/>
</dbReference>
<protein>
    <submittedName>
        <fullName evidence="2">CRE-KCA-1 protein</fullName>
    </submittedName>
</protein>
<dbReference type="AlphaFoldDB" id="E3MT31"/>
<dbReference type="InParanoid" id="E3MT31"/>
<reference evidence="2" key="1">
    <citation type="submission" date="2007-07" db="EMBL/GenBank/DDBJ databases">
        <title>PCAP assembly of the Caenorhabditis remanei genome.</title>
        <authorList>
            <consortium name="The Caenorhabditis remanei Sequencing Consortium"/>
            <person name="Wilson R.K."/>
        </authorList>
    </citation>
    <scope>NUCLEOTIDE SEQUENCE [LARGE SCALE GENOMIC DNA]</scope>
    <source>
        <strain evidence="2">PB4641</strain>
    </source>
</reference>
<dbReference type="GeneID" id="9815799"/>
<name>E3MT31_CAERE</name>
<dbReference type="OMA" id="EIMKCFR"/>
<dbReference type="Proteomes" id="UP000008281">
    <property type="component" value="Unassembled WGS sequence"/>
</dbReference>
<dbReference type="OrthoDB" id="5824532at2759"/>
<dbReference type="eggNOG" id="ENOG502TD0H">
    <property type="taxonomic scope" value="Eukaryota"/>
</dbReference>
<accession>E3MT31</accession>
<evidence type="ECO:0000313" key="2">
    <source>
        <dbReference type="EMBL" id="EFP08457.1"/>
    </source>
</evidence>
<gene>
    <name evidence="2" type="primary">Cre-kca-1</name>
    <name evidence="2" type="ORF">CRE_15519</name>
</gene>
<feature type="region of interest" description="Disordered" evidence="1">
    <location>
        <begin position="213"/>
        <end position="242"/>
    </location>
</feature>
<keyword evidence="3" id="KW-1185">Reference proteome</keyword>
<dbReference type="KEGG" id="crq:GCK72_014300"/>
<dbReference type="FunCoup" id="E3MT31">
    <property type="interactions" value="1388"/>
</dbReference>
<dbReference type="STRING" id="31234.E3MT31"/>
<dbReference type="HOGENOM" id="CLU_636525_0_0_1"/>
<dbReference type="CTD" id="9815799"/>
<evidence type="ECO:0000313" key="3">
    <source>
        <dbReference type="Proteomes" id="UP000008281"/>
    </source>
</evidence>